<name>A0A5B7H0D8_PORTR</name>
<protein>
    <submittedName>
        <fullName evidence="2">Uncharacterized protein</fullName>
    </submittedName>
</protein>
<accession>A0A5B7H0D8</accession>
<keyword evidence="3" id="KW-1185">Reference proteome</keyword>
<organism evidence="2 3">
    <name type="scientific">Portunus trituberculatus</name>
    <name type="common">Swimming crab</name>
    <name type="synonym">Neptunus trituberculatus</name>
    <dbReference type="NCBI Taxonomy" id="210409"/>
    <lineage>
        <taxon>Eukaryota</taxon>
        <taxon>Metazoa</taxon>
        <taxon>Ecdysozoa</taxon>
        <taxon>Arthropoda</taxon>
        <taxon>Crustacea</taxon>
        <taxon>Multicrustacea</taxon>
        <taxon>Malacostraca</taxon>
        <taxon>Eumalacostraca</taxon>
        <taxon>Eucarida</taxon>
        <taxon>Decapoda</taxon>
        <taxon>Pleocyemata</taxon>
        <taxon>Brachyura</taxon>
        <taxon>Eubrachyura</taxon>
        <taxon>Portunoidea</taxon>
        <taxon>Portunidae</taxon>
        <taxon>Portuninae</taxon>
        <taxon>Portunus</taxon>
    </lineage>
</organism>
<dbReference type="AlphaFoldDB" id="A0A5B7H0D8"/>
<evidence type="ECO:0000313" key="2">
    <source>
        <dbReference type="EMBL" id="MPC62807.1"/>
    </source>
</evidence>
<evidence type="ECO:0000313" key="3">
    <source>
        <dbReference type="Proteomes" id="UP000324222"/>
    </source>
</evidence>
<reference evidence="2 3" key="1">
    <citation type="submission" date="2019-05" db="EMBL/GenBank/DDBJ databases">
        <title>Another draft genome of Portunus trituberculatus and its Hox gene families provides insights of decapod evolution.</title>
        <authorList>
            <person name="Jeong J.-H."/>
            <person name="Song I."/>
            <person name="Kim S."/>
            <person name="Choi T."/>
            <person name="Kim D."/>
            <person name="Ryu S."/>
            <person name="Kim W."/>
        </authorList>
    </citation>
    <scope>NUCLEOTIDE SEQUENCE [LARGE SCALE GENOMIC DNA]</scope>
    <source>
        <tissue evidence="2">Muscle</tissue>
    </source>
</reference>
<evidence type="ECO:0000256" key="1">
    <source>
        <dbReference type="SAM" id="MobiDB-lite"/>
    </source>
</evidence>
<proteinExistence type="predicted"/>
<sequence>MLLPPARCWRPYCVRQGTLAAGDTDLTAAGGVGRGAMRRKDTTPPVCSSFVGHGGRVPDITSAWGRRVEGKETAGIMRDKCHRRVAEMPPEKRCSYRD</sequence>
<gene>
    <name evidence="2" type="ORF">E2C01_056897</name>
</gene>
<feature type="region of interest" description="Disordered" evidence="1">
    <location>
        <begin position="31"/>
        <end position="52"/>
    </location>
</feature>
<dbReference type="Proteomes" id="UP000324222">
    <property type="component" value="Unassembled WGS sequence"/>
</dbReference>
<comment type="caution">
    <text evidence="2">The sequence shown here is derived from an EMBL/GenBank/DDBJ whole genome shotgun (WGS) entry which is preliminary data.</text>
</comment>
<dbReference type="EMBL" id="VSRR010020079">
    <property type="protein sequence ID" value="MPC62807.1"/>
    <property type="molecule type" value="Genomic_DNA"/>
</dbReference>